<dbReference type="EMBL" id="VSRR010006912">
    <property type="protein sequence ID" value="MPC45826.1"/>
    <property type="molecule type" value="Genomic_DNA"/>
</dbReference>
<gene>
    <name evidence="1" type="ORF">E2C01_039532</name>
</gene>
<dbReference type="AlphaFoldDB" id="A0A5B7FK24"/>
<sequence length="68" mass="7291">MLAAMAQLSITIIESGKSIRLSIYAVVPSCRGLGGTLRGKVCEGDGGMLLNSWADDNTNGQQRKMNEY</sequence>
<evidence type="ECO:0000313" key="1">
    <source>
        <dbReference type="EMBL" id="MPC45826.1"/>
    </source>
</evidence>
<keyword evidence="2" id="KW-1185">Reference proteome</keyword>
<protein>
    <submittedName>
        <fullName evidence="1">Uncharacterized protein</fullName>
    </submittedName>
</protein>
<reference evidence="1 2" key="1">
    <citation type="submission" date="2019-05" db="EMBL/GenBank/DDBJ databases">
        <title>Another draft genome of Portunus trituberculatus and its Hox gene families provides insights of decapod evolution.</title>
        <authorList>
            <person name="Jeong J.-H."/>
            <person name="Song I."/>
            <person name="Kim S."/>
            <person name="Choi T."/>
            <person name="Kim D."/>
            <person name="Ryu S."/>
            <person name="Kim W."/>
        </authorList>
    </citation>
    <scope>NUCLEOTIDE SEQUENCE [LARGE SCALE GENOMIC DNA]</scope>
    <source>
        <tissue evidence="1">Muscle</tissue>
    </source>
</reference>
<comment type="caution">
    <text evidence="1">The sequence shown here is derived from an EMBL/GenBank/DDBJ whole genome shotgun (WGS) entry which is preliminary data.</text>
</comment>
<name>A0A5B7FK24_PORTR</name>
<dbReference type="Proteomes" id="UP000324222">
    <property type="component" value="Unassembled WGS sequence"/>
</dbReference>
<evidence type="ECO:0000313" key="2">
    <source>
        <dbReference type="Proteomes" id="UP000324222"/>
    </source>
</evidence>
<proteinExistence type="predicted"/>
<accession>A0A5B7FK24</accession>
<organism evidence="1 2">
    <name type="scientific">Portunus trituberculatus</name>
    <name type="common">Swimming crab</name>
    <name type="synonym">Neptunus trituberculatus</name>
    <dbReference type="NCBI Taxonomy" id="210409"/>
    <lineage>
        <taxon>Eukaryota</taxon>
        <taxon>Metazoa</taxon>
        <taxon>Ecdysozoa</taxon>
        <taxon>Arthropoda</taxon>
        <taxon>Crustacea</taxon>
        <taxon>Multicrustacea</taxon>
        <taxon>Malacostraca</taxon>
        <taxon>Eumalacostraca</taxon>
        <taxon>Eucarida</taxon>
        <taxon>Decapoda</taxon>
        <taxon>Pleocyemata</taxon>
        <taxon>Brachyura</taxon>
        <taxon>Eubrachyura</taxon>
        <taxon>Portunoidea</taxon>
        <taxon>Portunidae</taxon>
        <taxon>Portuninae</taxon>
        <taxon>Portunus</taxon>
    </lineage>
</organism>